<dbReference type="Proteomes" id="UP000638560">
    <property type="component" value="Unassembled WGS sequence"/>
</dbReference>
<dbReference type="Gene3D" id="1.10.10.10">
    <property type="entry name" value="Winged helix-like DNA-binding domain superfamily/Winged helix DNA-binding domain"/>
    <property type="match status" value="1"/>
</dbReference>
<dbReference type="Pfam" id="PF13280">
    <property type="entry name" value="WYL"/>
    <property type="match status" value="1"/>
</dbReference>
<proteinExistence type="predicted"/>
<organism evidence="3 4">
    <name type="scientific">Plantactinospora alkalitolerans</name>
    <dbReference type="NCBI Taxonomy" id="2789879"/>
    <lineage>
        <taxon>Bacteria</taxon>
        <taxon>Bacillati</taxon>
        <taxon>Actinomycetota</taxon>
        <taxon>Actinomycetes</taxon>
        <taxon>Micromonosporales</taxon>
        <taxon>Micromonosporaceae</taxon>
        <taxon>Plantactinospora</taxon>
    </lineage>
</organism>
<evidence type="ECO:0000259" key="1">
    <source>
        <dbReference type="Pfam" id="PF08279"/>
    </source>
</evidence>
<gene>
    <name evidence="3" type="ORF">I0C86_28010</name>
</gene>
<sequence>MNRTDRLYALVEELRAVAPRPRNARWLADRFEVDARTIRRDIGALQESGVPIYPELGRRGGYALDRAYTLPPVNITPREAIAAAVALETMVDTPFRDAARSVLCKILAVLSRADMEAVHEVADRIRLTAPESEPVPARQVLRTAGDAVLSRTVLSIEYVDRHGTASRRLIEPVELLGAGRQWYLVGWCRLRQEVRGFRLDRMRQAAATDEVAPRRAIDRVWQAGLDLPASRLKLPGGADSSIKADRMVSGTPSRMVLTRSAPLPNDR</sequence>
<dbReference type="PROSITE" id="PS52050">
    <property type="entry name" value="WYL"/>
    <property type="match status" value="1"/>
</dbReference>
<dbReference type="SUPFAM" id="SSF46785">
    <property type="entry name" value="Winged helix' DNA-binding domain"/>
    <property type="match status" value="1"/>
</dbReference>
<comment type="caution">
    <text evidence="3">The sequence shown here is derived from an EMBL/GenBank/DDBJ whole genome shotgun (WGS) entry which is preliminary data.</text>
</comment>
<feature type="domain" description="WYL" evidence="2">
    <location>
        <begin position="140"/>
        <end position="205"/>
    </location>
</feature>
<dbReference type="Pfam" id="PF08279">
    <property type="entry name" value="HTH_11"/>
    <property type="match status" value="1"/>
</dbReference>
<evidence type="ECO:0000313" key="3">
    <source>
        <dbReference type="EMBL" id="MBF9132771.1"/>
    </source>
</evidence>
<dbReference type="InterPro" id="IPR036388">
    <property type="entry name" value="WH-like_DNA-bd_sf"/>
</dbReference>
<keyword evidence="4" id="KW-1185">Reference proteome</keyword>
<dbReference type="InterPro" id="IPR013196">
    <property type="entry name" value="HTH_11"/>
</dbReference>
<evidence type="ECO:0000313" key="4">
    <source>
        <dbReference type="Proteomes" id="UP000638560"/>
    </source>
</evidence>
<dbReference type="PANTHER" id="PTHR34580">
    <property type="match status" value="1"/>
</dbReference>
<dbReference type="PANTHER" id="PTHR34580:SF1">
    <property type="entry name" value="PROTEIN PAFC"/>
    <property type="match status" value="1"/>
</dbReference>
<dbReference type="InterPro" id="IPR026881">
    <property type="entry name" value="WYL_dom"/>
</dbReference>
<dbReference type="RefSeq" id="WP_196204295.1">
    <property type="nucleotide sequence ID" value="NZ_JADPUN010000249.1"/>
</dbReference>
<dbReference type="InterPro" id="IPR036390">
    <property type="entry name" value="WH_DNA-bd_sf"/>
</dbReference>
<dbReference type="EMBL" id="JADPUN010000249">
    <property type="protein sequence ID" value="MBF9132771.1"/>
    <property type="molecule type" value="Genomic_DNA"/>
</dbReference>
<protein>
    <submittedName>
        <fullName evidence="3">WYL domain-containing protein</fullName>
    </submittedName>
</protein>
<reference evidence="3 4" key="1">
    <citation type="submission" date="2020-11" db="EMBL/GenBank/DDBJ databases">
        <title>A novel isolate from a Black sea contaminated sediment with potential to produce alkanes: Plantactinospora alkalitolerans sp. nov.</title>
        <authorList>
            <person name="Carro L."/>
            <person name="Veyisoglu A."/>
            <person name="Guven K."/>
            <person name="Schumann P."/>
            <person name="Klenk H.-P."/>
            <person name="Sahin N."/>
        </authorList>
    </citation>
    <scope>NUCLEOTIDE SEQUENCE [LARGE SCALE GENOMIC DNA]</scope>
    <source>
        <strain evidence="3 4">S1510</strain>
    </source>
</reference>
<name>A0ABS0H2T5_9ACTN</name>
<dbReference type="InterPro" id="IPR051534">
    <property type="entry name" value="CBASS_pafABC_assoc_protein"/>
</dbReference>
<evidence type="ECO:0000259" key="2">
    <source>
        <dbReference type="Pfam" id="PF13280"/>
    </source>
</evidence>
<accession>A0ABS0H2T5</accession>
<feature type="domain" description="Helix-turn-helix type 11" evidence="1">
    <location>
        <begin position="6"/>
        <end position="62"/>
    </location>
</feature>